<feature type="region of interest" description="Disordered" evidence="1">
    <location>
        <begin position="69"/>
        <end position="148"/>
    </location>
</feature>
<protein>
    <recommendedName>
        <fullName evidence="2">Winged helix Storkhead-box1 domain-containing protein</fullName>
    </recommendedName>
</protein>
<dbReference type="Pfam" id="PF10264">
    <property type="entry name" value="WHD_Storkhead"/>
    <property type="match status" value="1"/>
</dbReference>
<dbReference type="STRING" id="32264.T1L2J2"/>
<organism evidence="3 4">
    <name type="scientific">Tetranychus urticae</name>
    <name type="common">Two-spotted spider mite</name>
    <dbReference type="NCBI Taxonomy" id="32264"/>
    <lineage>
        <taxon>Eukaryota</taxon>
        <taxon>Metazoa</taxon>
        <taxon>Ecdysozoa</taxon>
        <taxon>Arthropoda</taxon>
        <taxon>Chelicerata</taxon>
        <taxon>Arachnida</taxon>
        <taxon>Acari</taxon>
        <taxon>Acariformes</taxon>
        <taxon>Trombidiformes</taxon>
        <taxon>Prostigmata</taxon>
        <taxon>Eleutherengona</taxon>
        <taxon>Raphignathae</taxon>
        <taxon>Tetranychoidea</taxon>
        <taxon>Tetranychidae</taxon>
        <taxon>Tetranychus</taxon>
    </lineage>
</organism>
<dbReference type="OMA" id="EDAICIT"/>
<feature type="region of interest" description="Disordered" evidence="1">
    <location>
        <begin position="701"/>
        <end position="750"/>
    </location>
</feature>
<feature type="compositionally biased region" description="Low complexity" evidence="1">
    <location>
        <begin position="774"/>
        <end position="799"/>
    </location>
</feature>
<feature type="region of interest" description="Disordered" evidence="1">
    <location>
        <begin position="945"/>
        <end position="964"/>
    </location>
</feature>
<name>T1L2J2_TETUR</name>
<evidence type="ECO:0000256" key="1">
    <source>
        <dbReference type="SAM" id="MobiDB-lite"/>
    </source>
</evidence>
<evidence type="ECO:0000313" key="4">
    <source>
        <dbReference type="Proteomes" id="UP000015104"/>
    </source>
</evidence>
<proteinExistence type="predicted"/>
<dbReference type="EMBL" id="CAEY01000948">
    <property type="status" value="NOT_ANNOTATED_CDS"/>
    <property type="molecule type" value="Genomic_DNA"/>
</dbReference>
<keyword evidence="4" id="KW-1185">Reference proteome</keyword>
<dbReference type="GO" id="GO:0005634">
    <property type="term" value="C:nucleus"/>
    <property type="evidence" value="ECO:0007669"/>
    <property type="project" value="TreeGrafter"/>
</dbReference>
<feature type="domain" description="Winged helix Storkhead-box1" evidence="2">
    <location>
        <begin position="237"/>
        <end position="316"/>
    </location>
</feature>
<dbReference type="InterPro" id="IPR019391">
    <property type="entry name" value="Storkhead-box_WHD"/>
</dbReference>
<dbReference type="GO" id="GO:0000977">
    <property type="term" value="F:RNA polymerase II transcription regulatory region sequence-specific DNA binding"/>
    <property type="evidence" value="ECO:0007669"/>
    <property type="project" value="TreeGrafter"/>
</dbReference>
<evidence type="ECO:0000313" key="3">
    <source>
        <dbReference type="EnsemblMetazoa" id="tetur33g01150.1"/>
    </source>
</evidence>
<dbReference type="HOGENOM" id="CLU_272535_0_0_1"/>
<dbReference type="EnsemblMetazoa" id="tetur33g01150.1">
    <property type="protein sequence ID" value="tetur33g01150.1"/>
    <property type="gene ID" value="tetur33g01150"/>
</dbReference>
<accession>T1L2J2</accession>
<feature type="compositionally biased region" description="Polar residues" evidence="1">
    <location>
        <begin position="1013"/>
        <end position="1034"/>
    </location>
</feature>
<dbReference type="eggNOG" id="KOG3897">
    <property type="taxonomic scope" value="Eukaryota"/>
</dbReference>
<dbReference type="PANTHER" id="PTHR22437:SF0">
    <property type="entry name" value="FI21431P1"/>
    <property type="match status" value="1"/>
</dbReference>
<sequence>MMSPRSRSADSRPPNSLVLARNCLAISFNPDPSRSSLPCKRCSGLEFIDDNEFSDKIKCQPMVITPSTASTYSSPFTSLSPSEPESKSSSLQSASQQPSEEPTGKINCSSISTTLSDSSDSSSASSTSSTSTSSSPPSSPSSPSSSPPNYPCSCKSLTGLELFTSFVQQNYQCFWNPSLVSSVSTLNYTGFLLPSTILMIGSEYAYEVIRTAYARRILHPPLGYIIQSLGDVPLVEMSLVCQAKFTPLTEALCKCINDFNNRSTHVFLGDIAEAIKQSYPNIIPPTADMIKKTLRSLQRAGKVRFSTSEGYFLVKPTLTCESSILGTSLEPSSPCDTIKRESVKLYSSLMTPDEVISRLHGSPTSSTESAYFGSNGGVTLDTPNLMTPTSLNTTLNWDFGFNNVNGGTLLTDQSNSHEESDLISLRRSSSLRVSTTVKGMNRSQENDDSEKPLTLSSTPNVPFSRSKSLRMVNNKEKIKSLTIDSSETTIKSEPITIVVKKPSIFTKFLARLSYNGGNVAPGTKLKPEGNRKLVTNGMDQEINRPSQESKSTQTISKPSSPVVLHRQKSGKVYRLPAVGGFNGGLTRKSSTLDSRFKCKPYGNLTSCMYCESLRTLSKSKRLNHAHQPMVNNCCDLCSLIVKSNPSTPAVTASNEYNSRSFGLASVGPIVDPSCDKCISSLTYCCSNADCNISSPRLYSHYPSQHEHSSPYQLPNDHSNHHDSLHRQCLTLSSPTPSASPPPSPYSRFTLSPTLRPKTYFSPRLTSSSLGNNVSSTPLSYSPSSTLPYSSLTSPSTSTKTATTTINNSFEKSLAPISIQTNADTAERLTLADGLINKTIPSLMTSQSPQKSLITTVGDLTNCNKLQEDQSLVIKENPNDTSLSFITSGSTSNKNDSESFKISKDLAQDNLWNEIGGRQLEAELRETGITIGNSFNLKIEFGSPITTNQTKESTSSTTTSSSTTTLLSNGVAKSFTNFEEKSAENLPQNGFPPTTSSFPTSTPLPSPLSKSTSCNNQLVRPSLSSHMNGNSSANETSSVINSTSTVNVRTVTRTVGLNNEIECINISPSSNNDHEQFTANYNHHDPGVKINQAFNASSSFDTTLSDNENESKADETNKPTTIAITTTTKVTGALTTSTADPHETVDSLGSNLIKKSTSISNIRQKVAQAKAAFFNSGDTGKITSAC</sequence>
<gene>
    <name evidence="3" type="primary">107369659</name>
</gene>
<feature type="compositionally biased region" description="Low complexity" evidence="1">
    <location>
        <begin position="78"/>
        <end position="101"/>
    </location>
</feature>
<dbReference type="InterPro" id="IPR040126">
    <property type="entry name" value="STOX1/2"/>
</dbReference>
<dbReference type="OrthoDB" id="10020110at2759"/>
<evidence type="ECO:0000259" key="2">
    <source>
        <dbReference type="Pfam" id="PF10264"/>
    </source>
</evidence>
<feature type="compositionally biased region" description="Low complexity" evidence="1">
    <location>
        <begin position="952"/>
        <end position="964"/>
    </location>
</feature>
<feature type="region of interest" description="Disordered" evidence="1">
    <location>
        <begin position="538"/>
        <end position="563"/>
    </location>
</feature>
<reference evidence="4" key="1">
    <citation type="submission" date="2011-08" db="EMBL/GenBank/DDBJ databases">
        <authorList>
            <person name="Rombauts S."/>
        </authorList>
    </citation>
    <scope>NUCLEOTIDE SEQUENCE</scope>
    <source>
        <strain evidence="4">London</strain>
    </source>
</reference>
<dbReference type="Proteomes" id="UP000015104">
    <property type="component" value="Unassembled WGS sequence"/>
</dbReference>
<dbReference type="AlphaFoldDB" id="T1L2J2"/>
<reference evidence="3" key="2">
    <citation type="submission" date="2015-06" db="UniProtKB">
        <authorList>
            <consortium name="EnsemblMetazoa"/>
        </authorList>
    </citation>
    <scope>IDENTIFICATION</scope>
</reference>
<dbReference type="KEGG" id="tut:107369659"/>
<feature type="region of interest" description="Disordered" evidence="1">
    <location>
        <begin position="771"/>
        <end position="799"/>
    </location>
</feature>
<dbReference type="GO" id="GO:0005737">
    <property type="term" value="C:cytoplasm"/>
    <property type="evidence" value="ECO:0007669"/>
    <property type="project" value="TreeGrafter"/>
</dbReference>
<feature type="compositionally biased region" description="Low complexity" evidence="1">
    <location>
        <begin position="109"/>
        <end position="136"/>
    </location>
</feature>
<feature type="region of interest" description="Disordered" evidence="1">
    <location>
        <begin position="433"/>
        <end position="465"/>
    </location>
</feature>
<dbReference type="PANTHER" id="PTHR22437">
    <property type="entry name" value="WINGED HELIX DOMAIN-CONTAINING PROTEIN"/>
    <property type="match status" value="1"/>
</dbReference>
<feature type="region of interest" description="Disordered" evidence="1">
    <location>
        <begin position="981"/>
        <end position="1039"/>
    </location>
</feature>
<feature type="compositionally biased region" description="Low complexity" evidence="1">
    <location>
        <begin position="990"/>
        <end position="1012"/>
    </location>
</feature>
<dbReference type="GO" id="GO:0006357">
    <property type="term" value="P:regulation of transcription by RNA polymerase II"/>
    <property type="evidence" value="ECO:0007669"/>
    <property type="project" value="InterPro"/>
</dbReference>
<feature type="compositionally biased region" description="Pro residues" evidence="1">
    <location>
        <begin position="137"/>
        <end position="148"/>
    </location>
</feature>
<feature type="compositionally biased region" description="Polar residues" evidence="1">
    <location>
        <begin position="543"/>
        <end position="559"/>
    </location>
</feature>
<feature type="compositionally biased region" description="Polar residues" evidence="1">
    <location>
        <begin position="454"/>
        <end position="465"/>
    </location>
</feature>